<evidence type="ECO:0000256" key="5">
    <source>
        <dbReference type="ARBA" id="ARBA00022519"/>
    </source>
</evidence>
<comment type="similarity">
    <text evidence="2 9">Belongs to the ABC-2 integral membrane protein family.</text>
</comment>
<keyword evidence="7 9" id="KW-1133">Transmembrane helix</keyword>
<comment type="caution">
    <text evidence="11">The sequence shown here is derived from an EMBL/GenBank/DDBJ whole genome shotgun (WGS) entry which is preliminary data.</text>
</comment>
<evidence type="ECO:0000256" key="7">
    <source>
        <dbReference type="ARBA" id="ARBA00022989"/>
    </source>
</evidence>
<dbReference type="AlphaFoldDB" id="A0AAI9IFC3"/>
<evidence type="ECO:0000259" key="10">
    <source>
        <dbReference type="PROSITE" id="PS51012"/>
    </source>
</evidence>
<accession>A0AAI9IFC3</accession>
<dbReference type="InterPro" id="IPR047817">
    <property type="entry name" value="ABC2_TM_bact-type"/>
</dbReference>
<feature type="domain" description="ABC transmembrane type-2" evidence="10">
    <location>
        <begin position="41"/>
        <end position="264"/>
    </location>
</feature>
<dbReference type="PROSITE" id="PS51012">
    <property type="entry name" value="ABC_TM2"/>
    <property type="match status" value="1"/>
</dbReference>
<keyword evidence="3 9" id="KW-0813">Transport</keyword>
<evidence type="ECO:0000256" key="3">
    <source>
        <dbReference type="ARBA" id="ARBA00022448"/>
    </source>
</evidence>
<reference evidence="11 12" key="1">
    <citation type="journal article" date="2013" name="Front. Microbiol.">
        <title>The genome of the endophytic bacterium H. frisingense GSF30(T) identifies diverse strategies in the Herbaspirillum genus to interact with plants.</title>
        <authorList>
            <person name="Straub D."/>
            <person name="Rothballer M."/>
            <person name="Hartmann A."/>
            <person name="Ludewig U."/>
        </authorList>
    </citation>
    <scope>NUCLEOTIDE SEQUENCE [LARGE SCALE GENOMIC DNA]</scope>
    <source>
        <strain evidence="11 12">GSF30</strain>
    </source>
</reference>
<feature type="transmembrane region" description="Helical" evidence="9">
    <location>
        <begin position="242"/>
        <end position="261"/>
    </location>
</feature>
<dbReference type="InterPro" id="IPR013525">
    <property type="entry name" value="ABC2_TM"/>
</dbReference>
<evidence type="ECO:0000313" key="11">
    <source>
        <dbReference type="EMBL" id="EOA05177.1"/>
    </source>
</evidence>
<feature type="transmembrane region" description="Helical" evidence="9">
    <location>
        <begin position="41"/>
        <end position="61"/>
    </location>
</feature>
<evidence type="ECO:0000256" key="2">
    <source>
        <dbReference type="ARBA" id="ARBA00007783"/>
    </source>
</evidence>
<dbReference type="Pfam" id="PF01061">
    <property type="entry name" value="ABC2_membrane"/>
    <property type="match status" value="1"/>
</dbReference>
<dbReference type="PRINTS" id="PR00164">
    <property type="entry name" value="ABC2TRNSPORT"/>
</dbReference>
<dbReference type="EMBL" id="AEEC02000009">
    <property type="protein sequence ID" value="EOA05177.1"/>
    <property type="molecule type" value="Genomic_DNA"/>
</dbReference>
<gene>
    <name evidence="11" type="ORF">HFRIS_008546</name>
</gene>
<evidence type="ECO:0000256" key="4">
    <source>
        <dbReference type="ARBA" id="ARBA00022475"/>
    </source>
</evidence>
<name>A0AAI9IFC3_9BURK</name>
<keyword evidence="4 9" id="KW-1003">Cell membrane</keyword>
<sequence>MIESSDNSLAPRQRSALSVTLSVWHAIFLREALDRLFDMRAAWLWLIAEPVVHIGFIALIWRSLRIQTIGGADLAVWTMIGMLGFFLYRRTALQVSYAVESNLPLFAYRQVKPFDTALMRALLEAFLMAVISAVLLLGAALLGHDTLAVDDPLLVLLSAVALWLFALGYGLVASVLMALVPESEHVLKLLMMPLYLLSGVILPMSAVPEPYRGWLMYNPVANGLELIRLGYMENYHAVAETSLDYLLMWALSSLFLGLVLYRRFERKLVMQ</sequence>
<organism evidence="11 12">
    <name type="scientific">Herbaspirillum frisingense GSF30</name>
    <dbReference type="NCBI Taxonomy" id="864073"/>
    <lineage>
        <taxon>Bacteria</taxon>
        <taxon>Pseudomonadati</taxon>
        <taxon>Pseudomonadota</taxon>
        <taxon>Betaproteobacteria</taxon>
        <taxon>Burkholderiales</taxon>
        <taxon>Oxalobacteraceae</taxon>
        <taxon>Herbaspirillum</taxon>
    </lineage>
</organism>
<dbReference type="GO" id="GO:0043190">
    <property type="term" value="C:ATP-binding cassette (ABC) transporter complex"/>
    <property type="evidence" value="ECO:0007669"/>
    <property type="project" value="InterPro"/>
</dbReference>
<protein>
    <recommendedName>
        <fullName evidence="9">Transport permease protein</fullName>
    </recommendedName>
</protein>
<evidence type="ECO:0000256" key="6">
    <source>
        <dbReference type="ARBA" id="ARBA00022692"/>
    </source>
</evidence>
<dbReference type="Proteomes" id="UP000006772">
    <property type="component" value="Unassembled WGS sequence"/>
</dbReference>
<dbReference type="PANTHER" id="PTHR30413:SF8">
    <property type="entry name" value="TRANSPORT PERMEASE PROTEIN"/>
    <property type="match status" value="1"/>
</dbReference>
<feature type="transmembrane region" description="Helical" evidence="9">
    <location>
        <begin position="154"/>
        <end position="179"/>
    </location>
</feature>
<feature type="transmembrane region" description="Helical" evidence="9">
    <location>
        <begin position="67"/>
        <end position="88"/>
    </location>
</feature>
<dbReference type="InterPro" id="IPR000412">
    <property type="entry name" value="ABC_2_transport"/>
</dbReference>
<proteinExistence type="inferred from homology"/>
<evidence type="ECO:0000313" key="12">
    <source>
        <dbReference type="Proteomes" id="UP000006772"/>
    </source>
</evidence>
<feature type="transmembrane region" description="Helical" evidence="9">
    <location>
        <begin position="121"/>
        <end position="142"/>
    </location>
</feature>
<evidence type="ECO:0000256" key="9">
    <source>
        <dbReference type="RuleBase" id="RU361157"/>
    </source>
</evidence>
<feature type="transmembrane region" description="Helical" evidence="9">
    <location>
        <begin position="186"/>
        <end position="207"/>
    </location>
</feature>
<dbReference type="RefSeq" id="WP_006462891.1">
    <property type="nucleotide sequence ID" value="NZ_AEEC02000009.1"/>
</dbReference>
<evidence type="ECO:0000256" key="1">
    <source>
        <dbReference type="ARBA" id="ARBA00004429"/>
    </source>
</evidence>
<keyword evidence="8 9" id="KW-0472">Membrane</keyword>
<comment type="subcellular location">
    <subcellularLocation>
        <location evidence="1 9">Cell inner membrane</location>
        <topology evidence="1 9">Multi-pass membrane protein</topology>
    </subcellularLocation>
</comment>
<dbReference type="GO" id="GO:0015920">
    <property type="term" value="P:lipopolysaccharide transport"/>
    <property type="evidence" value="ECO:0007669"/>
    <property type="project" value="TreeGrafter"/>
</dbReference>
<evidence type="ECO:0000256" key="8">
    <source>
        <dbReference type="ARBA" id="ARBA00023136"/>
    </source>
</evidence>
<dbReference type="GO" id="GO:0140359">
    <property type="term" value="F:ABC-type transporter activity"/>
    <property type="evidence" value="ECO:0007669"/>
    <property type="project" value="InterPro"/>
</dbReference>
<dbReference type="PANTHER" id="PTHR30413">
    <property type="entry name" value="INNER MEMBRANE TRANSPORT PERMEASE"/>
    <property type="match status" value="1"/>
</dbReference>
<keyword evidence="5" id="KW-0997">Cell inner membrane</keyword>
<keyword evidence="6 9" id="KW-0812">Transmembrane</keyword>